<reference evidence="2 3" key="1">
    <citation type="submission" date="2018-06" db="EMBL/GenBank/DDBJ databases">
        <title>Comparative genomics reveals the genomic features of Rhizophagus irregularis, R. cerebriforme, R. diaphanum and Gigaspora rosea, and their symbiotic lifestyle signature.</title>
        <authorList>
            <person name="Morin E."/>
            <person name="San Clemente H."/>
            <person name="Chen E.C.H."/>
            <person name="De La Providencia I."/>
            <person name="Hainaut M."/>
            <person name="Kuo A."/>
            <person name="Kohler A."/>
            <person name="Murat C."/>
            <person name="Tang N."/>
            <person name="Roy S."/>
            <person name="Loubradou J."/>
            <person name="Henrissat B."/>
            <person name="Grigoriev I.V."/>
            <person name="Corradi N."/>
            <person name="Roux C."/>
            <person name="Martin F.M."/>
        </authorList>
    </citation>
    <scope>NUCLEOTIDE SEQUENCE [LARGE SCALE GENOMIC DNA]</scope>
    <source>
        <strain evidence="2 3">DAOM 227022</strain>
    </source>
</reference>
<sequence length="61" mass="7238">MNGIKERIDSIEKKTDAIENRIGNLEKNMLSYYLLKIAGRYELFEQRLVKVEDKQKHIDAK</sequence>
<accession>A0A397SKF2</accession>
<evidence type="ECO:0000256" key="1">
    <source>
        <dbReference type="SAM" id="Coils"/>
    </source>
</evidence>
<evidence type="ECO:0000313" key="3">
    <source>
        <dbReference type="Proteomes" id="UP000265703"/>
    </source>
</evidence>
<comment type="caution">
    <text evidence="2">The sequence shown here is derived from an EMBL/GenBank/DDBJ whole genome shotgun (WGS) entry which is preliminary data.</text>
</comment>
<gene>
    <name evidence="2" type="ORF">C1645_781961</name>
</gene>
<dbReference type="EMBL" id="QKYT01000429">
    <property type="protein sequence ID" value="RIA85379.1"/>
    <property type="molecule type" value="Genomic_DNA"/>
</dbReference>
<name>A0A397SKF2_9GLOM</name>
<dbReference type="Gene3D" id="1.20.5.110">
    <property type="match status" value="1"/>
</dbReference>
<protein>
    <submittedName>
        <fullName evidence="2">Uncharacterized protein</fullName>
    </submittedName>
</protein>
<organism evidence="2 3">
    <name type="scientific">Glomus cerebriforme</name>
    <dbReference type="NCBI Taxonomy" id="658196"/>
    <lineage>
        <taxon>Eukaryota</taxon>
        <taxon>Fungi</taxon>
        <taxon>Fungi incertae sedis</taxon>
        <taxon>Mucoromycota</taxon>
        <taxon>Glomeromycotina</taxon>
        <taxon>Glomeromycetes</taxon>
        <taxon>Glomerales</taxon>
        <taxon>Glomeraceae</taxon>
        <taxon>Glomus</taxon>
    </lineage>
</organism>
<keyword evidence="3" id="KW-1185">Reference proteome</keyword>
<dbReference type="AlphaFoldDB" id="A0A397SKF2"/>
<proteinExistence type="predicted"/>
<feature type="coiled-coil region" evidence="1">
    <location>
        <begin position="1"/>
        <end position="28"/>
    </location>
</feature>
<evidence type="ECO:0000313" key="2">
    <source>
        <dbReference type="EMBL" id="RIA85379.1"/>
    </source>
</evidence>
<keyword evidence="1" id="KW-0175">Coiled coil</keyword>
<dbReference type="Proteomes" id="UP000265703">
    <property type="component" value="Unassembled WGS sequence"/>
</dbReference>